<keyword evidence="1" id="KW-0812">Transmembrane</keyword>
<name>A0A839ZZR5_9CAUL</name>
<evidence type="ECO:0000313" key="3">
    <source>
        <dbReference type="EMBL" id="MBB3891514.1"/>
    </source>
</evidence>
<gene>
    <name evidence="3" type="ORF">GGQ61_002242</name>
</gene>
<dbReference type="PIRSF" id="PIRSF031767">
    <property type="entry name" value="MHYE_LytTR"/>
    <property type="match status" value="1"/>
</dbReference>
<dbReference type="InterPro" id="IPR046947">
    <property type="entry name" value="LytR-like"/>
</dbReference>
<keyword evidence="4" id="KW-1185">Reference proteome</keyword>
<proteinExistence type="predicted"/>
<keyword evidence="1" id="KW-1133">Transmembrane helix</keyword>
<evidence type="ECO:0000256" key="1">
    <source>
        <dbReference type="SAM" id="Phobius"/>
    </source>
</evidence>
<feature type="domain" description="HTH LytTR-type" evidence="2">
    <location>
        <begin position="163"/>
        <end position="266"/>
    </location>
</feature>
<dbReference type="PANTHER" id="PTHR37299">
    <property type="entry name" value="TRANSCRIPTIONAL REGULATOR-RELATED"/>
    <property type="match status" value="1"/>
</dbReference>
<feature type="transmembrane region" description="Helical" evidence="1">
    <location>
        <begin position="84"/>
        <end position="112"/>
    </location>
</feature>
<sequence>MTSEDASGTRSIYWRAYALIGAAIVTLNVVNMFTAFRDRPEAPPVMPVLEESTSAVSALAFLWIAFAAFRLAPPGSRPVWRMVAVQSAGLLAFTTAHVTGFMLLRMAAFQALDLPFRFDLADRFVYELRKDAFGYLLGMAALWAMIRLYGAKPAAAVSTPATFDIRDGARILRTPLAEILAATSAGNYVEFILTDGRKPLMRASLTAIEAQLAPLGFVRTHRSWLVNAARVTELRPEKSGDYAVRLGDLEAPLSRRFPEALARLRG</sequence>
<dbReference type="Proteomes" id="UP000530564">
    <property type="component" value="Unassembled WGS sequence"/>
</dbReference>
<feature type="transmembrane region" description="Helical" evidence="1">
    <location>
        <begin position="132"/>
        <end position="150"/>
    </location>
</feature>
<dbReference type="PROSITE" id="PS50930">
    <property type="entry name" value="HTH_LYTTR"/>
    <property type="match status" value="1"/>
</dbReference>
<dbReference type="AlphaFoldDB" id="A0A839ZZR5"/>
<keyword evidence="1" id="KW-0472">Membrane</keyword>
<dbReference type="EMBL" id="JACIDK010000003">
    <property type="protein sequence ID" value="MBB3891514.1"/>
    <property type="molecule type" value="Genomic_DNA"/>
</dbReference>
<comment type="caution">
    <text evidence="3">The sequence shown here is derived from an EMBL/GenBank/DDBJ whole genome shotgun (WGS) entry which is preliminary data.</text>
</comment>
<dbReference type="Pfam" id="PF04397">
    <property type="entry name" value="LytTR"/>
    <property type="match status" value="1"/>
</dbReference>
<dbReference type="Gene3D" id="2.40.50.1020">
    <property type="entry name" value="LytTr DNA-binding domain"/>
    <property type="match status" value="1"/>
</dbReference>
<evidence type="ECO:0000313" key="4">
    <source>
        <dbReference type="Proteomes" id="UP000530564"/>
    </source>
</evidence>
<organism evidence="3 4">
    <name type="scientific">Phenylobacterium haematophilum</name>
    <dbReference type="NCBI Taxonomy" id="98513"/>
    <lineage>
        <taxon>Bacteria</taxon>
        <taxon>Pseudomonadati</taxon>
        <taxon>Pseudomonadota</taxon>
        <taxon>Alphaproteobacteria</taxon>
        <taxon>Caulobacterales</taxon>
        <taxon>Caulobacteraceae</taxon>
        <taxon>Phenylobacterium</taxon>
    </lineage>
</organism>
<evidence type="ECO:0000259" key="2">
    <source>
        <dbReference type="PROSITE" id="PS50930"/>
    </source>
</evidence>
<dbReference type="GO" id="GO:0003677">
    <property type="term" value="F:DNA binding"/>
    <property type="evidence" value="ECO:0007669"/>
    <property type="project" value="UniProtKB-KW"/>
</dbReference>
<accession>A0A839ZZR5</accession>
<reference evidence="3 4" key="1">
    <citation type="submission" date="2020-08" db="EMBL/GenBank/DDBJ databases">
        <title>Genomic Encyclopedia of Type Strains, Phase IV (KMG-IV): sequencing the most valuable type-strain genomes for metagenomic binning, comparative biology and taxonomic classification.</title>
        <authorList>
            <person name="Goeker M."/>
        </authorList>
    </citation>
    <scope>NUCLEOTIDE SEQUENCE [LARGE SCALE GENOMIC DNA]</scope>
    <source>
        <strain evidence="3 4">DSM 21793</strain>
    </source>
</reference>
<dbReference type="PANTHER" id="PTHR37299:SF1">
    <property type="entry name" value="STAGE 0 SPORULATION PROTEIN A HOMOLOG"/>
    <property type="match status" value="1"/>
</dbReference>
<dbReference type="RefSeq" id="WP_183772568.1">
    <property type="nucleotide sequence ID" value="NZ_JACIDK010000003.1"/>
</dbReference>
<dbReference type="InterPro" id="IPR012379">
    <property type="entry name" value="LytTR_MHYE"/>
</dbReference>
<feature type="transmembrane region" description="Helical" evidence="1">
    <location>
        <begin position="12"/>
        <end position="33"/>
    </location>
</feature>
<dbReference type="InterPro" id="IPR007492">
    <property type="entry name" value="LytTR_DNA-bd_dom"/>
</dbReference>
<dbReference type="GO" id="GO:0000156">
    <property type="term" value="F:phosphorelay response regulator activity"/>
    <property type="evidence" value="ECO:0007669"/>
    <property type="project" value="InterPro"/>
</dbReference>
<protein>
    <submittedName>
        <fullName evidence="3">DNA-binding LytR/AlgR family response regulator</fullName>
    </submittedName>
</protein>
<keyword evidence="3" id="KW-0238">DNA-binding</keyword>
<feature type="transmembrane region" description="Helical" evidence="1">
    <location>
        <begin position="53"/>
        <end position="72"/>
    </location>
</feature>
<dbReference type="SMART" id="SM00850">
    <property type="entry name" value="LytTR"/>
    <property type="match status" value="1"/>
</dbReference>